<accession>A0ACB8DII2</accession>
<gene>
    <name evidence="1" type="ORF">HPB49_004852</name>
</gene>
<evidence type="ECO:0000313" key="1">
    <source>
        <dbReference type="EMBL" id="KAH7970373.1"/>
    </source>
</evidence>
<name>A0ACB8DII2_DERSI</name>
<organism evidence="1 2">
    <name type="scientific">Dermacentor silvarum</name>
    <name type="common">Tick</name>
    <dbReference type="NCBI Taxonomy" id="543639"/>
    <lineage>
        <taxon>Eukaryota</taxon>
        <taxon>Metazoa</taxon>
        <taxon>Ecdysozoa</taxon>
        <taxon>Arthropoda</taxon>
        <taxon>Chelicerata</taxon>
        <taxon>Arachnida</taxon>
        <taxon>Acari</taxon>
        <taxon>Parasitiformes</taxon>
        <taxon>Ixodida</taxon>
        <taxon>Ixodoidea</taxon>
        <taxon>Ixodidae</taxon>
        <taxon>Rhipicephalinae</taxon>
        <taxon>Dermacentor</taxon>
    </lineage>
</organism>
<reference evidence="1" key="1">
    <citation type="submission" date="2020-05" db="EMBL/GenBank/DDBJ databases">
        <title>Large-scale comparative analyses of tick genomes elucidate their genetic diversity and vector capacities.</title>
        <authorList>
            <person name="Jia N."/>
            <person name="Wang J."/>
            <person name="Shi W."/>
            <person name="Du L."/>
            <person name="Sun Y."/>
            <person name="Zhan W."/>
            <person name="Jiang J."/>
            <person name="Wang Q."/>
            <person name="Zhang B."/>
            <person name="Ji P."/>
            <person name="Sakyi L.B."/>
            <person name="Cui X."/>
            <person name="Yuan T."/>
            <person name="Jiang B."/>
            <person name="Yang W."/>
            <person name="Lam T.T.-Y."/>
            <person name="Chang Q."/>
            <person name="Ding S."/>
            <person name="Wang X."/>
            <person name="Zhu J."/>
            <person name="Ruan X."/>
            <person name="Zhao L."/>
            <person name="Wei J."/>
            <person name="Que T."/>
            <person name="Du C."/>
            <person name="Cheng J."/>
            <person name="Dai P."/>
            <person name="Han X."/>
            <person name="Huang E."/>
            <person name="Gao Y."/>
            <person name="Liu J."/>
            <person name="Shao H."/>
            <person name="Ye R."/>
            <person name="Li L."/>
            <person name="Wei W."/>
            <person name="Wang X."/>
            <person name="Wang C."/>
            <person name="Yang T."/>
            <person name="Huo Q."/>
            <person name="Li W."/>
            <person name="Guo W."/>
            <person name="Chen H."/>
            <person name="Zhou L."/>
            <person name="Ni X."/>
            <person name="Tian J."/>
            <person name="Zhou Y."/>
            <person name="Sheng Y."/>
            <person name="Liu T."/>
            <person name="Pan Y."/>
            <person name="Xia L."/>
            <person name="Li J."/>
            <person name="Zhao F."/>
            <person name="Cao W."/>
        </authorList>
    </citation>
    <scope>NUCLEOTIDE SEQUENCE</scope>
    <source>
        <strain evidence="1">Dsil-2018</strain>
    </source>
</reference>
<dbReference type="EMBL" id="CM023480">
    <property type="protein sequence ID" value="KAH7970373.1"/>
    <property type="molecule type" value="Genomic_DNA"/>
</dbReference>
<comment type="caution">
    <text evidence="1">The sequence shown here is derived from an EMBL/GenBank/DDBJ whole genome shotgun (WGS) entry which is preliminary data.</text>
</comment>
<evidence type="ECO:0000313" key="2">
    <source>
        <dbReference type="Proteomes" id="UP000821865"/>
    </source>
</evidence>
<keyword evidence="2" id="KW-1185">Reference proteome</keyword>
<sequence length="300" mass="33976">MSRRAVCERSRAGTKRRGHAANPSDTTPRCTSEEKAAVKEGFLRRGTIPGVIGCIDGSLIAIIAPKGERNAAFMCRKGYYAENCMFICDADMRILTMDPMRPRSDHDSFVGRTTWLRRRFQAARIANPGEYLIGDSGYPLDPWLLTPVPRHPPMQTAEGKYNTAHAAVRSVVERCIGLLMSRFRCLQRYRTLLYEPERAANIVAACAVLHTNLRLSEGDKDDDDESDDDSSTSSSSQDDNNGYPIPHGLPRNRGTRLNYLRGRAVRDSVIGMFDTTRAQHMHYLRSVWLHLRRQQHCEHR</sequence>
<dbReference type="Proteomes" id="UP000821865">
    <property type="component" value="Chromosome 11"/>
</dbReference>
<proteinExistence type="predicted"/>
<protein>
    <submittedName>
        <fullName evidence="1">Uncharacterized protein</fullName>
    </submittedName>
</protein>